<dbReference type="SUPFAM" id="SSF55729">
    <property type="entry name" value="Acyl-CoA N-acyltransferases (Nat)"/>
    <property type="match status" value="1"/>
</dbReference>
<reference evidence="2 3" key="1">
    <citation type="submission" date="2019-02" db="EMBL/GenBank/DDBJ databases">
        <title>Genome sequencing of Clostridium botulinum clinical isolates.</title>
        <authorList>
            <person name="Brunt J."/>
            <person name="Van Vliet A.H.M."/>
            <person name="Stringer S.C."/>
            <person name="Grant K.A."/>
            <person name="Carter A.C."/>
            <person name="Peck M.W."/>
        </authorList>
    </citation>
    <scope>NUCLEOTIDE SEQUENCE [LARGE SCALE GENOMIC DNA]</scope>
    <source>
        <strain evidence="2 3">R1125/03</strain>
    </source>
</reference>
<protein>
    <submittedName>
        <fullName evidence="2">GNAT family N-acetyltransferase</fullName>
    </submittedName>
</protein>
<organism evidence="2 3">
    <name type="scientific">Clostridium botulinum</name>
    <dbReference type="NCBI Taxonomy" id="1491"/>
    <lineage>
        <taxon>Bacteria</taxon>
        <taxon>Bacillati</taxon>
        <taxon>Bacillota</taxon>
        <taxon>Clostridia</taxon>
        <taxon>Eubacteriales</taxon>
        <taxon>Clostridiaceae</taxon>
        <taxon>Clostridium</taxon>
    </lineage>
</organism>
<keyword evidence="2" id="KW-0808">Transferase</keyword>
<dbReference type="CDD" id="cd04301">
    <property type="entry name" value="NAT_SF"/>
    <property type="match status" value="1"/>
</dbReference>
<sequence length="159" mass="18958">MDFIVREAKLSDLDDVLELWRELSVDQLGKDSYYKGSLEFNCGNKQIKESIINDNCGMFVAEYDNEIHGFVEVWINRNDFLLEHNDNAYILHYYINEKGRSVKNIYGIIRKLYKVAEEWGISKGKPYIIADAFEHNQRILTFLKRMKVYNYKNRMVREI</sequence>
<name>A0A6M0SVR6_CLOBO</name>
<comment type="caution">
    <text evidence="2">The sequence shown here is derived from an EMBL/GenBank/DDBJ whole genome shotgun (WGS) entry which is preliminary data.</text>
</comment>
<accession>A0A6M0SVR6</accession>
<dbReference type="InterPro" id="IPR000182">
    <property type="entry name" value="GNAT_dom"/>
</dbReference>
<dbReference type="Gene3D" id="3.40.630.30">
    <property type="match status" value="1"/>
</dbReference>
<evidence type="ECO:0000313" key="2">
    <source>
        <dbReference type="EMBL" id="NFA59609.1"/>
    </source>
</evidence>
<dbReference type="GO" id="GO:0016747">
    <property type="term" value="F:acyltransferase activity, transferring groups other than amino-acyl groups"/>
    <property type="evidence" value="ECO:0007669"/>
    <property type="project" value="InterPro"/>
</dbReference>
<dbReference type="PROSITE" id="PS51186">
    <property type="entry name" value="GNAT"/>
    <property type="match status" value="1"/>
</dbReference>
<proteinExistence type="predicted"/>
<dbReference type="EMBL" id="SGJP01000006">
    <property type="protein sequence ID" value="NFA59609.1"/>
    <property type="molecule type" value="Genomic_DNA"/>
</dbReference>
<dbReference type="InterPro" id="IPR016181">
    <property type="entry name" value="Acyl_CoA_acyltransferase"/>
</dbReference>
<gene>
    <name evidence="2" type="ORF">EXM42_04120</name>
</gene>
<evidence type="ECO:0000259" key="1">
    <source>
        <dbReference type="PROSITE" id="PS51186"/>
    </source>
</evidence>
<dbReference type="AlphaFoldDB" id="A0A6M0SVR6"/>
<evidence type="ECO:0000313" key="3">
    <source>
        <dbReference type="Proteomes" id="UP000473089"/>
    </source>
</evidence>
<dbReference type="Pfam" id="PF00583">
    <property type="entry name" value="Acetyltransf_1"/>
    <property type="match status" value="1"/>
</dbReference>
<feature type="domain" description="N-acetyltransferase" evidence="1">
    <location>
        <begin position="3"/>
        <end position="159"/>
    </location>
</feature>
<dbReference type="Proteomes" id="UP000473089">
    <property type="component" value="Unassembled WGS sequence"/>
</dbReference>